<name>A0A1H5N2N9_9PSED</name>
<proteinExistence type="predicted"/>
<reference evidence="1 2" key="1">
    <citation type="submission" date="2016-10" db="EMBL/GenBank/DDBJ databases">
        <authorList>
            <person name="de Groot N.N."/>
        </authorList>
    </citation>
    <scope>NUCLEOTIDE SEQUENCE [LARGE SCALE GENOMIC DNA]</scope>
    <source>
        <strain evidence="1 2">BS3662</strain>
    </source>
</reference>
<evidence type="ECO:0000313" key="1">
    <source>
        <dbReference type="EMBL" id="SEE95803.1"/>
    </source>
</evidence>
<dbReference type="EMBL" id="FNTY01000002">
    <property type="protein sequence ID" value="SEE95803.1"/>
    <property type="molecule type" value="Genomic_DNA"/>
</dbReference>
<accession>A0A1H5N2N9</accession>
<dbReference type="AlphaFoldDB" id="A0A1H5N2N9"/>
<gene>
    <name evidence="1" type="ORF">SAMN04490194_5436</name>
</gene>
<sequence>MGVMKKLGSVRGKRARFAGVHEACAKVRGVLN</sequence>
<dbReference type="Proteomes" id="UP000198985">
    <property type="component" value="Unassembled WGS sequence"/>
</dbReference>
<protein>
    <submittedName>
        <fullName evidence="1">Uncharacterized protein</fullName>
    </submittedName>
</protein>
<organism evidence="1 2">
    <name type="scientific">Pseudomonas migulae</name>
    <dbReference type="NCBI Taxonomy" id="78543"/>
    <lineage>
        <taxon>Bacteria</taxon>
        <taxon>Pseudomonadati</taxon>
        <taxon>Pseudomonadota</taxon>
        <taxon>Gammaproteobacteria</taxon>
        <taxon>Pseudomonadales</taxon>
        <taxon>Pseudomonadaceae</taxon>
        <taxon>Pseudomonas</taxon>
    </lineage>
</organism>
<evidence type="ECO:0000313" key="2">
    <source>
        <dbReference type="Proteomes" id="UP000198985"/>
    </source>
</evidence>